<feature type="transmembrane region" description="Helical" evidence="9">
    <location>
        <begin position="294"/>
        <end position="318"/>
    </location>
</feature>
<feature type="transmembrane region" description="Helical" evidence="9">
    <location>
        <begin position="339"/>
        <end position="360"/>
    </location>
</feature>
<evidence type="ECO:0000256" key="5">
    <source>
        <dbReference type="ARBA" id="ARBA00022692"/>
    </source>
</evidence>
<dbReference type="InterPro" id="IPR050367">
    <property type="entry name" value="APC_superfamily"/>
</dbReference>
<feature type="transmembrane region" description="Helical" evidence="9">
    <location>
        <begin position="49"/>
        <end position="67"/>
    </location>
</feature>
<comment type="subcellular location">
    <subcellularLocation>
        <location evidence="1">Cell membrane</location>
        <topology evidence="1">Multi-pass membrane protein</topology>
    </subcellularLocation>
</comment>
<proteinExistence type="inferred from homology"/>
<keyword evidence="6" id="KW-0029">Amino-acid transport</keyword>
<dbReference type="PIRSF" id="PIRSF006060">
    <property type="entry name" value="AA_transporter"/>
    <property type="match status" value="1"/>
</dbReference>
<dbReference type="EMBL" id="JAJHNU010000002">
    <property type="protein sequence ID" value="MDN4121565.1"/>
    <property type="molecule type" value="Genomic_DNA"/>
</dbReference>
<keyword evidence="7 9" id="KW-1133">Transmembrane helix</keyword>
<gene>
    <name evidence="10" type="ORF">LMS43_09720</name>
</gene>
<feature type="transmembrane region" description="Helical" evidence="9">
    <location>
        <begin position="88"/>
        <end position="113"/>
    </location>
</feature>
<evidence type="ECO:0000256" key="9">
    <source>
        <dbReference type="SAM" id="Phobius"/>
    </source>
</evidence>
<dbReference type="Gene3D" id="1.20.1740.10">
    <property type="entry name" value="Amino acid/polyamine transporter I"/>
    <property type="match status" value="1"/>
</dbReference>
<dbReference type="Proteomes" id="UP001168613">
    <property type="component" value="Unassembled WGS sequence"/>
</dbReference>
<dbReference type="NCBIfam" id="TIGR00905">
    <property type="entry name" value="2A0302"/>
    <property type="match status" value="1"/>
</dbReference>
<evidence type="ECO:0000256" key="7">
    <source>
        <dbReference type="ARBA" id="ARBA00022989"/>
    </source>
</evidence>
<feature type="transmembrane region" description="Helical" evidence="9">
    <location>
        <begin position="159"/>
        <end position="183"/>
    </location>
</feature>
<dbReference type="PANTHER" id="PTHR42770:SF4">
    <property type="entry name" value="ARGININE_ORNITHINE ANTIPORTER-RELATED"/>
    <property type="match status" value="1"/>
</dbReference>
<reference evidence="10" key="1">
    <citation type="submission" date="2021-11" db="EMBL/GenBank/DDBJ databases">
        <title>Draft genome sequence of Alcaligenes endophyticus type strain CCUG 75668T.</title>
        <authorList>
            <person name="Salva-Serra F."/>
            <person name="Duran R.E."/>
            <person name="Seeger M."/>
            <person name="Moore E.R.B."/>
            <person name="Jaen-Luchoro D."/>
        </authorList>
    </citation>
    <scope>NUCLEOTIDE SEQUENCE</scope>
    <source>
        <strain evidence="10">CCUG 75668</strain>
    </source>
</reference>
<dbReference type="PANTHER" id="PTHR42770">
    <property type="entry name" value="AMINO ACID TRANSPORTER-RELATED"/>
    <property type="match status" value="1"/>
</dbReference>
<keyword evidence="11" id="KW-1185">Reference proteome</keyword>
<organism evidence="10 11">
    <name type="scientific">Alcaligenes endophyticus</name>
    <dbReference type="NCBI Taxonomy" id="1929088"/>
    <lineage>
        <taxon>Bacteria</taxon>
        <taxon>Pseudomonadati</taxon>
        <taxon>Pseudomonadota</taxon>
        <taxon>Betaproteobacteria</taxon>
        <taxon>Burkholderiales</taxon>
        <taxon>Alcaligenaceae</taxon>
        <taxon>Alcaligenes</taxon>
    </lineage>
</organism>
<feature type="transmembrane region" description="Helical" evidence="9">
    <location>
        <begin position="464"/>
        <end position="482"/>
    </location>
</feature>
<evidence type="ECO:0000256" key="8">
    <source>
        <dbReference type="ARBA" id="ARBA00023136"/>
    </source>
</evidence>
<feature type="transmembrane region" description="Helical" evidence="9">
    <location>
        <begin position="203"/>
        <end position="225"/>
    </location>
</feature>
<evidence type="ECO:0000256" key="2">
    <source>
        <dbReference type="ARBA" id="ARBA00008220"/>
    </source>
</evidence>
<comment type="caution">
    <text evidence="10">The sequence shown here is derived from an EMBL/GenBank/DDBJ whole genome shotgun (WGS) entry which is preliminary data.</text>
</comment>
<keyword evidence="5 9" id="KW-0812">Transmembrane</keyword>
<dbReference type="RefSeq" id="WP_266124237.1">
    <property type="nucleotide sequence ID" value="NZ_JAJHNU010000002.1"/>
</dbReference>
<accession>A0ABT8EKC0</accession>
<dbReference type="InterPro" id="IPR002293">
    <property type="entry name" value="AA/rel_permease1"/>
</dbReference>
<feature type="transmembrane region" description="Helical" evidence="9">
    <location>
        <begin position="133"/>
        <end position="152"/>
    </location>
</feature>
<keyword evidence="3" id="KW-0813">Transport</keyword>
<keyword evidence="4" id="KW-1003">Cell membrane</keyword>
<protein>
    <submittedName>
        <fullName evidence="10">Basic amino acid/polyamine antiporter</fullName>
    </submittedName>
</protein>
<sequence>MSKKTIDSAASEQIGLIALIAIVVSSMIGSGVDSLPQNMALTSSVGPVALAWIICGFGMFFIARIFISLSDLRPDLQAGIYMYAREGFGPLMAFIVAWGYWLMTIFSNVAFAVMVMDTLNYFMPGHFQGGNNLASIVGASILIWGFHTLVLSGAKLAGVINLIGTVAKMIPLVFFVAVVTYMLDYANITSDVWGRQESVVEKPLGSVFAQTLAPLFVALWCFIGIEGAVALSGRAKNKADVGRATLIGFIISLVICIAVSVLPFGVLSQAELSELNNPSTAGVMAHVAGKKGELLITVGVLVSILSSWLAWTMICAEIPMIAAENGTFPKLFATKNSKGAASSALWVSSGMMQLVILLVYFSHDAWLTLLAISAITVLPAYFLSSLYLSKICLNGEYEQRQAKGKTIALVSSLIGALFCIFMAYASEIQYLAMTPLLITAGLPLYFRAKEQGGLAWAHFTKHEYLVLGCLLLIDIAVIVLYVKGVITF</sequence>
<comment type="similarity">
    <text evidence="2">Belongs to the amino acid-polyamine-organocation (APC) superfamily. Basic amino acid/polyamine antiporter (APA) (TC 2.A.3.2) family.</text>
</comment>
<feature type="transmembrane region" description="Helical" evidence="9">
    <location>
        <begin position="366"/>
        <end position="387"/>
    </location>
</feature>
<feature type="transmembrane region" description="Helical" evidence="9">
    <location>
        <begin position="246"/>
        <end position="267"/>
    </location>
</feature>
<evidence type="ECO:0000256" key="4">
    <source>
        <dbReference type="ARBA" id="ARBA00022475"/>
    </source>
</evidence>
<evidence type="ECO:0000256" key="3">
    <source>
        <dbReference type="ARBA" id="ARBA00022448"/>
    </source>
</evidence>
<name>A0ABT8EKC0_9BURK</name>
<evidence type="ECO:0000313" key="11">
    <source>
        <dbReference type="Proteomes" id="UP001168613"/>
    </source>
</evidence>
<dbReference type="InterPro" id="IPR004754">
    <property type="entry name" value="Amino_acid_antiprt"/>
</dbReference>
<evidence type="ECO:0000313" key="10">
    <source>
        <dbReference type="EMBL" id="MDN4121565.1"/>
    </source>
</evidence>
<feature type="transmembrane region" description="Helical" evidence="9">
    <location>
        <begin position="407"/>
        <end position="424"/>
    </location>
</feature>
<feature type="transmembrane region" description="Helical" evidence="9">
    <location>
        <begin position="12"/>
        <end position="29"/>
    </location>
</feature>
<evidence type="ECO:0000256" key="6">
    <source>
        <dbReference type="ARBA" id="ARBA00022970"/>
    </source>
</evidence>
<evidence type="ECO:0000256" key="1">
    <source>
        <dbReference type="ARBA" id="ARBA00004651"/>
    </source>
</evidence>
<dbReference type="Pfam" id="PF13520">
    <property type="entry name" value="AA_permease_2"/>
    <property type="match status" value="1"/>
</dbReference>
<keyword evidence="8 9" id="KW-0472">Membrane</keyword>